<dbReference type="Gene3D" id="1.10.274.100">
    <property type="entry name" value="RNA polymerase Rpb1, domain 3"/>
    <property type="match status" value="2"/>
</dbReference>
<keyword evidence="7 9" id="KW-0804">Transcription</keyword>
<dbReference type="Gene3D" id="1.10.1790.20">
    <property type="match status" value="1"/>
</dbReference>
<dbReference type="Pfam" id="PF04998">
    <property type="entry name" value="RNA_pol_Rpb1_5"/>
    <property type="match status" value="1"/>
</dbReference>
<sequence length="2322" mass="258954">MAQTKRRNFGKIEKKLPELDLSLVQRESWQWFLTEGIAEEISQITPIDDFTGKNWQLILGEHVLEKPKITPGRAIEKGLTFAAPFKIKTTLINKRTGKSIEQEVFFGNLPQMTSVGTFIINGIERVVINQLVRSPGIYFSGETDRSSGRMLHQAEIRPLHGSWLEFEVSKNDVISARIDKRRKMPATILLRAMGLEFDKDIKDAFSKVDSDPDHSYILKTIEKDQTKNRDEALLEIYRKMRPGEPAVLENAQNLFDTLFLNFRRYNLGKVGRYKINKRLGISVPNDKQNWVLTKEDVVATVAYLIGLQNEEGRTDDIDHLSNRRLRRVGELVATHAFRAGLLRLERSVKEKMSLISPDDIPQPQSLINARPLIVAINEFFRSNQLSTILDNTNPLSEIDNLRRVSVLGPGGINRERASFSIRDINSSQYGRIDPVRSPEGPNIGLVTYLALYAQVNEYGFLEAPYRVVRKEKVGGIERARVTDEMVYLAADDEEEQYITHSGINIGKTGLIEDERVPYRYKGAFLEGSSNLITLIDLTPRQVFGASAALIPFLSHDEGNRALMGSNMQCQAVPLVHPASPIVGTGMEGVIAEAMGGVIRSGHRGKVTYVDAQRIEVSLDKKVEAIDDPNMELSDNHKTIIYHLSKFKKTAASTSYNQKARVQVGQKVNKGDLLADGPSSDQGELALGQNLVIAYTNYEGYGFEDAILISDRLVKDDLLTSIHIKEYQADLVETKLGPEELTRDIPNVAETELANLAEDGIVVIGAEVSPNDILVGKIAPKGETELTSEERLLRAIFGEKAREVRDTSLRVPHGEGGIVVDVQILDKEKGDELGPGVIKSIIVKVAQTRKVSVGDKLAGRHGNKGVIAKIMSTSDMPYLEDGTPVDIIISPLSVLARMNLGQLLESYLGWALYNKGEKGQIPVFDQISEEVIIKELQSVGMSETGKTRLYDGRTSEPLKEDTVVGIGYIMKLRHMIEDKTHARSTGPYSLVTQQPLGGKAQMGGQRLGEMEVWALEAHRAAYTLQEMLTLKSDDIVGRAQAFGAIVKGEPIPEAKVPESFKVLIRELNSLGLAINVEGILKEETEEKIENSTDPLVSMRGLKEINGLQIKLASPEEIRAWSRGEILKPETINYRTLKPEKDGLFDERIFGPIKDWECYCGKYRRIRYKGVVCDKCGVEVAESRVRRERMGHISLAAPVAHVWYFKGAPSKISVLLDLPPRAVEQVVYFARYMVMSVDDKGRKEALKSLKSVCEEKLLEVKEIYQEKKKIVKEDAVVRKEKTRGRIKDKEQQALAISEIDLDERKKIQTLAEEERSTQEKTKELFNRLEDLVKGVFQFGFLTEDEYDKLDFYGVSGFVDVKMGAEAIMEALNNIDLNKLAKNIREEIKILKKGKNSQRYVKLTKRLKIVDGMRLAKVDPVWMIIKVLPVLPPDLRPMVQLSGGRFATSDLNDLYRRVINRNNRLKHLINLGAPEIILRNEKRMLQESVDSLIDASQRKATRRGRGRQPLRSLSDMLKGKQGRFRQNLLGKRVDYSGRSVIVVGPELKLTQCGLPKEMALEMFKPFVLREMIVRGIAPNVKSAKNMLEKRPAGVFDILEEITKNHPVLLNRAPTLHKLGIQAFFPVLIEGNAIRIHPAVCKGFNADFDGDQMAVHVPLSEKAKKEAVELMMSDKNLLRPADGSPMSAPASKEIALGVYYLTSVDTRIKPNSAVFSNPEEAIFVYQIGKIELRQMITVRVGTGLLETTVGRLIFNEVLPDALGYVNENISSGVITNLVTRAFNEIEHERVIKMIDKIKDLGFVGGTLSGLSFGISDAAILPEKSKIIAKANKRATEIEENFSQGLITANEKKRLVESVWIETTEEIADKTWEIVDPNSSVRLVIDAKVGRTSREQIKQLAGMRGLVVDPLGEIVELPIKSNFREGLSVFEYVNSSRGSRKGLSDTALKTADAGYLTRRLVDVAHDLIIRNEDCDTKEALPIFRSTRPKAFESRIMGRFAGEDVKDDIRVIVAKNELITEEKAHEISENEKIEKVFVRSPLTCGERFGVCTKCYGLDLSDKEPVEIGTPVGVVAAQSIGEPGTQLTMRTKHTGGVIGIDVTQGLPRVEELLEARLPKSLSPISELPGKVKISEQEGGWNVTVTNSSAKPKETREYIIPKTSKLVVEAGQLIEAGTQLSSGFLDLQEILLIRGLRAAQEYLVEGLQSVYESQGIPINDRHFEVIVRKMSDEVKVVTSGDTSLLPGEQLSRARFEEENESVLAQGGEPASARQVILGITKRALFTESWLSAASFQQTTDVLAKSALIGRKDKLIGLKENVIIGRLIPVE</sequence>
<dbReference type="Gene3D" id="1.10.40.90">
    <property type="match status" value="1"/>
</dbReference>
<feature type="binding site" evidence="10">
    <location>
        <position position="1647"/>
    </location>
    <ligand>
        <name>Mg(2+)</name>
        <dbReference type="ChEBI" id="CHEBI:18420"/>
    </ligand>
</feature>
<protein>
    <recommendedName>
        <fullName evidence="9 10">Multifunctional fusion protein</fullName>
    </recommendedName>
    <domain>
        <recommendedName>
            <fullName evidence="9">DNA-directed RNA polymerase subunit beta</fullName>
            <shortName evidence="9">RNAP subunit beta</shortName>
            <ecNumber evidence="9">2.7.7.6</ecNumber>
        </recommendedName>
        <alternativeName>
            <fullName evidence="9">RNA polymerase subunit beta</fullName>
        </alternativeName>
        <alternativeName>
            <fullName evidence="9">Transcriptase subunit beta</fullName>
        </alternativeName>
    </domain>
    <domain>
        <recommendedName>
            <fullName evidence="10">DNA-directed RNA polymerase subunit beta'</fullName>
            <shortName evidence="10">RNAP subunit beta'</shortName>
        </recommendedName>
        <alternativeName>
            <fullName evidence="10">RNA polymerase subunit beta'</fullName>
        </alternativeName>
        <alternativeName>
            <fullName evidence="10">Transcriptase subunit beta'</fullName>
        </alternativeName>
    </domain>
</protein>
<dbReference type="InterPro" id="IPR012754">
    <property type="entry name" value="DNA-dir_RpoC_beta_prime_bact"/>
</dbReference>
<name>A0A0G1DHR5_9BACT</name>
<dbReference type="NCBIfam" id="TIGR02013">
    <property type="entry name" value="rpoB"/>
    <property type="match status" value="1"/>
</dbReference>
<dbReference type="Pfam" id="PF04983">
    <property type="entry name" value="RNA_pol_Rpb1_3"/>
    <property type="match status" value="1"/>
</dbReference>
<dbReference type="CDD" id="cd01609">
    <property type="entry name" value="RNAP_beta'_N"/>
    <property type="match status" value="1"/>
</dbReference>
<feature type="binding site" evidence="10">
    <location>
        <position position="1969"/>
    </location>
    <ligand>
        <name>Zn(2+)</name>
        <dbReference type="ChEBI" id="CHEBI:29105"/>
        <label>2</label>
    </ligand>
</feature>
<evidence type="ECO:0000313" key="15">
    <source>
        <dbReference type="Proteomes" id="UP000034090"/>
    </source>
</evidence>
<keyword evidence="6 10" id="KW-0479">Metal-binding</keyword>
<dbReference type="InterPro" id="IPR006592">
    <property type="entry name" value="RNA_pol_N"/>
</dbReference>
<dbReference type="NCBIfam" id="NF001616">
    <property type="entry name" value="PRK00405.1"/>
    <property type="match status" value="1"/>
</dbReference>
<dbReference type="InterPro" id="IPR007645">
    <property type="entry name" value="RNA_pol_Rpb2_3"/>
</dbReference>
<dbReference type="Gene3D" id="3.90.1100.10">
    <property type="match status" value="1"/>
</dbReference>
<evidence type="ECO:0000256" key="10">
    <source>
        <dbReference type="HAMAP-Rule" id="MF_01322"/>
    </source>
</evidence>
<dbReference type="Pfam" id="PF04563">
    <property type="entry name" value="RNA_pol_Rpb2_1"/>
    <property type="match status" value="1"/>
</dbReference>
<evidence type="ECO:0000256" key="9">
    <source>
        <dbReference type="HAMAP-Rule" id="MF_01321"/>
    </source>
</evidence>
<comment type="subunit">
    <text evidence="9 12">The RNAP catalytic core consists of 2 alpha, 1 beta, 1 beta' and 1 omega subunit. When a sigma factor is associated with the core the holoenzyme is formed, which can initiate transcription.</text>
</comment>
<dbReference type="Gene3D" id="4.10.860.120">
    <property type="entry name" value="RNA polymerase II, clamp domain"/>
    <property type="match status" value="1"/>
</dbReference>
<feature type="binding site" evidence="10">
    <location>
        <position position="1174"/>
    </location>
    <ligand>
        <name>Zn(2+)</name>
        <dbReference type="ChEBI" id="CHEBI:29105"/>
        <label>1</label>
    </ligand>
</feature>
<comment type="cofactor">
    <cofactor evidence="10">
        <name>Zn(2+)</name>
        <dbReference type="ChEBI" id="CHEBI:29105"/>
    </cofactor>
    <text evidence="10">Binds 2 Zn(2+) ions per subunit.</text>
</comment>
<dbReference type="Pfam" id="PF04997">
    <property type="entry name" value="RNA_pol_Rpb1_1"/>
    <property type="match status" value="1"/>
</dbReference>
<dbReference type="GO" id="GO:0000287">
    <property type="term" value="F:magnesium ion binding"/>
    <property type="evidence" value="ECO:0007669"/>
    <property type="project" value="UniProtKB-UniRule"/>
</dbReference>
<comment type="similarity">
    <text evidence="9 12">Belongs to the RNA polymerase beta chain family.</text>
</comment>
<dbReference type="InterPro" id="IPR042102">
    <property type="entry name" value="RNA_pol_Rpb1_3_sf"/>
</dbReference>
<comment type="similarity">
    <text evidence="2">In the C-terminal section; belongs to the RNA polymerase beta' chain family.</text>
</comment>
<dbReference type="InterPro" id="IPR037033">
    <property type="entry name" value="DNA-dir_RNAP_su2_hyb_sf"/>
</dbReference>
<dbReference type="PANTHER" id="PTHR19376">
    <property type="entry name" value="DNA-DIRECTED RNA POLYMERASE"/>
    <property type="match status" value="1"/>
</dbReference>
<dbReference type="CDD" id="cd00653">
    <property type="entry name" value="RNA_pol_B_RPB2"/>
    <property type="match status" value="1"/>
</dbReference>
<feature type="domain" description="RNA polymerase N-terminal" evidence="13">
    <location>
        <begin position="1418"/>
        <end position="1698"/>
    </location>
</feature>
<dbReference type="PATRIC" id="fig|1618578.3.peg.887"/>
<accession>A0A0G1DHR5</accession>
<comment type="similarity">
    <text evidence="1">In the N-terminal section; belongs to the RNA polymerase beta chain family.</text>
</comment>
<dbReference type="InterPro" id="IPR007081">
    <property type="entry name" value="RNA_pol_Rpb1_5"/>
</dbReference>
<feature type="binding site" evidence="10">
    <location>
        <position position="1171"/>
    </location>
    <ligand>
        <name>Zn(2+)</name>
        <dbReference type="ChEBI" id="CHEBI:29105"/>
        <label>1</label>
    </ligand>
</feature>
<evidence type="ECO:0000256" key="5">
    <source>
        <dbReference type="ARBA" id="ARBA00022695"/>
    </source>
</evidence>
<gene>
    <name evidence="10" type="primary">rpoC</name>
    <name evidence="9" type="synonym">rpoB</name>
    <name evidence="14" type="ORF">UV74_C0013G0532</name>
</gene>
<dbReference type="Gene3D" id="2.40.50.100">
    <property type="match status" value="2"/>
</dbReference>
<dbReference type="GO" id="GO:0008270">
    <property type="term" value="F:zinc ion binding"/>
    <property type="evidence" value="ECO:0007669"/>
    <property type="project" value="UniProtKB-UniRule"/>
</dbReference>
<evidence type="ECO:0000313" key="14">
    <source>
        <dbReference type="EMBL" id="KKS97410.1"/>
    </source>
</evidence>
<dbReference type="EMBL" id="LCFQ01000013">
    <property type="protein sequence ID" value="KKS97410.1"/>
    <property type="molecule type" value="Genomic_DNA"/>
</dbReference>
<evidence type="ECO:0000256" key="4">
    <source>
        <dbReference type="ARBA" id="ARBA00022679"/>
    </source>
</evidence>
<keyword evidence="10" id="KW-0460">Magnesium</keyword>
<dbReference type="Gene3D" id="1.10.150.390">
    <property type="match status" value="1"/>
</dbReference>
<dbReference type="Pfam" id="PF10385">
    <property type="entry name" value="RNA_pol_Rpb2_45"/>
    <property type="match status" value="1"/>
</dbReference>
<proteinExistence type="inferred from homology"/>
<organism evidence="14 15">
    <name type="scientific">Candidatus Woesebacteria bacterium GW2011_GWB1_43_14</name>
    <dbReference type="NCBI Taxonomy" id="1618578"/>
    <lineage>
        <taxon>Bacteria</taxon>
        <taxon>Candidatus Woeseibacteriota</taxon>
    </lineage>
</organism>
<dbReference type="Gene3D" id="1.10.132.30">
    <property type="match status" value="1"/>
</dbReference>
<dbReference type="InterPro" id="IPR007121">
    <property type="entry name" value="RNA_pol_bsu_CS"/>
</dbReference>
<dbReference type="Pfam" id="PF00623">
    <property type="entry name" value="RNA_pol_Rpb1_2"/>
    <property type="match status" value="2"/>
</dbReference>
<feature type="binding site" evidence="10">
    <location>
        <position position="1643"/>
    </location>
    <ligand>
        <name>Mg(2+)</name>
        <dbReference type="ChEBI" id="CHEBI:18420"/>
    </ligand>
</feature>
<dbReference type="InterPro" id="IPR007642">
    <property type="entry name" value="RNA_pol_Rpb2_2"/>
</dbReference>
<dbReference type="InterPro" id="IPR042107">
    <property type="entry name" value="DNA-dir_RNA_pol_bsu_ext_1_sf"/>
</dbReference>
<feature type="binding site" evidence="10">
    <location>
        <position position="2045"/>
    </location>
    <ligand>
        <name>Zn(2+)</name>
        <dbReference type="ChEBI" id="CHEBI:29105"/>
        <label>2</label>
    </ligand>
</feature>
<dbReference type="Gene3D" id="2.30.150.10">
    <property type="entry name" value="DNA-directed RNA polymerase, beta subunit, external 1 domain"/>
    <property type="match status" value="1"/>
</dbReference>
<dbReference type="Pfam" id="PF04560">
    <property type="entry name" value="RNA_pol_Rpb2_7"/>
    <property type="match status" value="1"/>
</dbReference>
<keyword evidence="3 9" id="KW-0240">DNA-directed RNA polymerase</keyword>
<dbReference type="InterPro" id="IPR000722">
    <property type="entry name" value="RNA_pol_asu"/>
</dbReference>
<dbReference type="GO" id="GO:0000428">
    <property type="term" value="C:DNA-directed RNA polymerase complex"/>
    <property type="evidence" value="ECO:0007669"/>
    <property type="project" value="UniProtKB-KW"/>
</dbReference>
<evidence type="ECO:0000256" key="12">
    <source>
        <dbReference type="RuleBase" id="RU363031"/>
    </source>
</evidence>
<dbReference type="PROSITE" id="PS01166">
    <property type="entry name" value="RNA_POL_BETA"/>
    <property type="match status" value="1"/>
</dbReference>
<dbReference type="InterPro" id="IPR007120">
    <property type="entry name" value="DNA-dir_RNAP_su2_dom"/>
</dbReference>
<dbReference type="Pfam" id="PF00562">
    <property type="entry name" value="RNA_pol_Rpb2_6"/>
    <property type="match status" value="1"/>
</dbReference>
<dbReference type="InterPro" id="IPR045867">
    <property type="entry name" value="DNA-dir_RpoC_beta_prime"/>
</dbReference>
<comment type="catalytic activity">
    <reaction evidence="8 9 11">
        <text>RNA(n) + a ribonucleoside 5'-triphosphate = RNA(n+1) + diphosphate</text>
        <dbReference type="Rhea" id="RHEA:21248"/>
        <dbReference type="Rhea" id="RHEA-COMP:14527"/>
        <dbReference type="Rhea" id="RHEA-COMP:17342"/>
        <dbReference type="ChEBI" id="CHEBI:33019"/>
        <dbReference type="ChEBI" id="CHEBI:61557"/>
        <dbReference type="ChEBI" id="CHEBI:140395"/>
        <dbReference type="EC" id="2.7.7.6"/>
    </reaction>
</comment>
<evidence type="ECO:0000256" key="7">
    <source>
        <dbReference type="ARBA" id="ARBA00023163"/>
    </source>
</evidence>
<evidence type="ECO:0000256" key="3">
    <source>
        <dbReference type="ARBA" id="ARBA00022478"/>
    </source>
</evidence>
<dbReference type="Gene3D" id="2.40.40.20">
    <property type="match status" value="1"/>
</dbReference>
<dbReference type="Pfam" id="PF04565">
    <property type="entry name" value="RNA_pol_Rpb2_3"/>
    <property type="match status" value="1"/>
</dbReference>
<feature type="binding site" evidence="10">
    <location>
        <position position="1156"/>
    </location>
    <ligand>
        <name>Zn(2+)</name>
        <dbReference type="ChEBI" id="CHEBI:29105"/>
        <label>1</label>
    </ligand>
</feature>
<evidence type="ECO:0000256" key="11">
    <source>
        <dbReference type="RuleBase" id="RU004279"/>
    </source>
</evidence>
<evidence type="ECO:0000256" key="1">
    <source>
        <dbReference type="ARBA" id="ARBA00007616"/>
    </source>
</evidence>
<dbReference type="NCBIfam" id="TIGR02386">
    <property type="entry name" value="rpoC_TIGR"/>
    <property type="match status" value="1"/>
</dbReference>
<evidence type="ECO:0000256" key="8">
    <source>
        <dbReference type="ARBA" id="ARBA00048552"/>
    </source>
</evidence>
<evidence type="ECO:0000256" key="2">
    <source>
        <dbReference type="ARBA" id="ARBA00009839"/>
    </source>
</evidence>
<dbReference type="SUPFAM" id="SSF64484">
    <property type="entry name" value="beta and beta-prime subunits of DNA dependent RNA-polymerase"/>
    <property type="match status" value="2"/>
</dbReference>
<dbReference type="Gene3D" id="3.90.1800.10">
    <property type="entry name" value="RNA polymerase alpha subunit dimerisation domain"/>
    <property type="match status" value="1"/>
</dbReference>
<dbReference type="GO" id="GO:0003677">
    <property type="term" value="F:DNA binding"/>
    <property type="evidence" value="ECO:0007669"/>
    <property type="project" value="UniProtKB-UniRule"/>
</dbReference>
<dbReference type="InterPro" id="IPR038120">
    <property type="entry name" value="Rpb1_funnel_sf"/>
</dbReference>
<dbReference type="EC" id="2.7.7.6" evidence="9"/>
<dbReference type="Proteomes" id="UP000034090">
    <property type="component" value="Unassembled WGS sequence"/>
</dbReference>
<keyword evidence="10" id="KW-0862">Zinc</keyword>
<dbReference type="CDD" id="cd02655">
    <property type="entry name" value="RNAP_beta'_C"/>
    <property type="match status" value="1"/>
</dbReference>
<dbReference type="STRING" id="1618578.UV74_C0013G0532"/>
<evidence type="ECO:0000256" key="6">
    <source>
        <dbReference type="ARBA" id="ARBA00022723"/>
    </source>
</evidence>
<dbReference type="InterPro" id="IPR007066">
    <property type="entry name" value="RNA_pol_Rpb1_3"/>
</dbReference>
<comment type="cofactor">
    <cofactor evidence="10">
        <name>Mg(2+)</name>
        <dbReference type="ChEBI" id="CHEBI:18420"/>
    </cofactor>
    <text evidence="10">Binds 1 Mg(2+) ion per subunit.</text>
</comment>
<dbReference type="InterPro" id="IPR044893">
    <property type="entry name" value="RNA_pol_Rpb1_clamp_domain"/>
</dbReference>
<reference evidence="14 15" key="1">
    <citation type="journal article" date="2015" name="Nature">
        <title>rRNA introns, odd ribosomes, and small enigmatic genomes across a large radiation of phyla.</title>
        <authorList>
            <person name="Brown C.T."/>
            <person name="Hug L.A."/>
            <person name="Thomas B.C."/>
            <person name="Sharon I."/>
            <person name="Castelle C.J."/>
            <person name="Singh A."/>
            <person name="Wilkins M.J."/>
            <person name="Williams K.H."/>
            <person name="Banfield J.F."/>
        </authorList>
    </citation>
    <scope>NUCLEOTIDE SEQUENCE [LARGE SCALE GENOMIC DNA]</scope>
</reference>
<dbReference type="GO" id="GO:0006351">
    <property type="term" value="P:DNA-templated transcription"/>
    <property type="evidence" value="ECO:0007669"/>
    <property type="project" value="UniProtKB-UniRule"/>
</dbReference>
<dbReference type="GO" id="GO:0003899">
    <property type="term" value="F:DNA-directed RNA polymerase activity"/>
    <property type="evidence" value="ECO:0007669"/>
    <property type="project" value="UniProtKB-UniRule"/>
</dbReference>
<dbReference type="InterPro" id="IPR015712">
    <property type="entry name" value="DNA-dir_RNA_pol_su2"/>
</dbReference>
<feature type="binding site" evidence="10">
    <location>
        <position position="1645"/>
    </location>
    <ligand>
        <name>Mg(2+)</name>
        <dbReference type="ChEBI" id="CHEBI:18420"/>
    </ligand>
</feature>
<dbReference type="HAMAP" id="MF_01321">
    <property type="entry name" value="RNApol_bact_RpoB"/>
    <property type="match status" value="1"/>
</dbReference>
<comment type="function">
    <text evidence="9 11">DNA-dependent RNA polymerase catalyzes the transcription of DNA into RNA using the four ribonucleoside triphosphates as substrates.</text>
</comment>
<feature type="binding site" evidence="10">
    <location>
        <position position="2048"/>
    </location>
    <ligand>
        <name>Zn(2+)</name>
        <dbReference type="ChEBI" id="CHEBI:29105"/>
        <label>2</label>
    </ligand>
</feature>
<dbReference type="InterPro" id="IPR014724">
    <property type="entry name" value="RNA_pol_RPB2_OB-fold"/>
</dbReference>
<keyword evidence="4 9" id="KW-0808">Transferase</keyword>
<dbReference type="PANTHER" id="PTHR19376:SF54">
    <property type="entry name" value="DNA-DIRECTED RNA POLYMERASE SUBUNIT BETA"/>
    <property type="match status" value="1"/>
</dbReference>
<dbReference type="InterPro" id="IPR007080">
    <property type="entry name" value="RNA_pol_Rpb1_1"/>
</dbReference>
<dbReference type="GO" id="GO:0032549">
    <property type="term" value="F:ribonucleoside binding"/>
    <property type="evidence" value="ECO:0007669"/>
    <property type="project" value="InterPro"/>
</dbReference>
<comment type="caution">
    <text evidence="14">The sequence shown here is derived from an EMBL/GenBank/DDBJ whole genome shotgun (WGS) entry which is preliminary data.</text>
</comment>
<evidence type="ECO:0000259" key="13">
    <source>
        <dbReference type="SMART" id="SM00663"/>
    </source>
</evidence>
<dbReference type="InterPro" id="IPR007644">
    <property type="entry name" value="RNA_pol_bsu_protrusion"/>
</dbReference>
<dbReference type="HAMAP" id="MF_01322">
    <property type="entry name" value="RNApol_bact_RpoC"/>
    <property type="match status" value="1"/>
</dbReference>
<feature type="binding site" evidence="10">
    <location>
        <position position="2038"/>
    </location>
    <ligand>
        <name>Zn(2+)</name>
        <dbReference type="ChEBI" id="CHEBI:29105"/>
        <label>2</label>
    </ligand>
</feature>
<dbReference type="InterPro" id="IPR007641">
    <property type="entry name" value="RNA_pol_Rpb2_7"/>
</dbReference>
<dbReference type="Pfam" id="PF04561">
    <property type="entry name" value="RNA_pol_Rpb2_2"/>
    <property type="match status" value="1"/>
</dbReference>
<dbReference type="Gene3D" id="3.90.1110.10">
    <property type="entry name" value="RNA polymerase Rpb2, domain 2"/>
    <property type="match status" value="1"/>
</dbReference>
<dbReference type="InterPro" id="IPR010243">
    <property type="entry name" value="RNA_pol_bsu_bac"/>
</dbReference>
<dbReference type="InterPro" id="IPR037034">
    <property type="entry name" value="RNA_pol_Rpb2_2_sf"/>
</dbReference>
<keyword evidence="5 9" id="KW-0548">Nucleotidyltransferase</keyword>
<dbReference type="SMART" id="SM00663">
    <property type="entry name" value="RPOLA_N"/>
    <property type="match status" value="1"/>
</dbReference>
<dbReference type="Gene3D" id="2.40.50.150">
    <property type="match status" value="1"/>
</dbReference>
<feature type="binding site" evidence="10">
    <location>
        <position position="1158"/>
    </location>
    <ligand>
        <name>Zn(2+)</name>
        <dbReference type="ChEBI" id="CHEBI:29105"/>
        <label>1</label>
    </ligand>
</feature>
<dbReference type="InterPro" id="IPR019462">
    <property type="entry name" value="DNA-dir_RNA_pol_bsu_external_1"/>
</dbReference>
<comment type="similarity">
    <text evidence="10 11">Belongs to the RNA polymerase beta' chain family.</text>
</comment>
<dbReference type="Gene3D" id="2.40.270.10">
    <property type="entry name" value="DNA-directed RNA polymerase, subunit 2, domain 6"/>
    <property type="match status" value="2"/>
</dbReference>